<accession>A0A5B7ED00</accession>
<dbReference type="EMBL" id="VSRR010002576">
    <property type="protein sequence ID" value="MPC32160.1"/>
    <property type="molecule type" value="Genomic_DNA"/>
</dbReference>
<evidence type="ECO:0000313" key="1">
    <source>
        <dbReference type="EMBL" id="MPC32160.1"/>
    </source>
</evidence>
<proteinExistence type="predicted"/>
<reference evidence="1 2" key="1">
    <citation type="submission" date="2019-05" db="EMBL/GenBank/DDBJ databases">
        <title>Another draft genome of Portunus trituberculatus and its Hox gene families provides insights of decapod evolution.</title>
        <authorList>
            <person name="Jeong J.-H."/>
            <person name="Song I."/>
            <person name="Kim S."/>
            <person name="Choi T."/>
            <person name="Kim D."/>
            <person name="Ryu S."/>
            <person name="Kim W."/>
        </authorList>
    </citation>
    <scope>NUCLEOTIDE SEQUENCE [LARGE SCALE GENOMIC DNA]</scope>
    <source>
        <tissue evidence="1">Muscle</tissue>
    </source>
</reference>
<comment type="caution">
    <text evidence="1">The sequence shown here is derived from an EMBL/GenBank/DDBJ whole genome shotgun (WGS) entry which is preliminary data.</text>
</comment>
<evidence type="ECO:0000313" key="2">
    <source>
        <dbReference type="Proteomes" id="UP000324222"/>
    </source>
</evidence>
<organism evidence="1 2">
    <name type="scientific">Portunus trituberculatus</name>
    <name type="common">Swimming crab</name>
    <name type="synonym">Neptunus trituberculatus</name>
    <dbReference type="NCBI Taxonomy" id="210409"/>
    <lineage>
        <taxon>Eukaryota</taxon>
        <taxon>Metazoa</taxon>
        <taxon>Ecdysozoa</taxon>
        <taxon>Arthropoda</taxon>
        <taxon>Crustacea</taxon>
        <taxon>Multicrustacea</taxon>
        <taxon>Malacostraca</taxon>
        <taxon>Eumalacostraca</taxon>
        <taxon>Eucarida</taxon>
        <taxon>Decapoda</taxon>
        <taxon>Pleocyemata</taxon>
        <taxon>Brachyura</taxon>
        <taxon>Eubrachyura</taxon>
        <taxon>Portunoidea</taxon>
        <taxon>Portunidae</taxon>
        <taxon>Portuninae</taxon>
        <taxon>Portunus</taxon>
    </lineage>
</organism>
<dbReference type="Proteomes" id="UP000324222">
    <property type="component" value="Unassembled WGS sequence"/>
</dbReference>
<sequence length="68" mass="7829">MCAKGTTVRSWRYRGSRSYLPLPPLVCLVLRSSCWRVPEYIPEEEHLGIRLVISVALENSLGERSKRL</sequence>
<protein>
    <submittedName>
        <fullName evidence="1">Uncharacterized protein</fullName>
    </submittedName>
</protein>
<name>A0A5B7ED00_PORTR</name>
<gene>
    <name evidence="1" type="ORF">E2C01_025466</name>
</gene>
<dbReference type="AlphaFoldDB" id="A0A5B7ED00"/>
<keyword evidence="2" id="KW-1185">Reference proteome</keyword>